<evidence type="ECO:0000259" key="5">
    <source>
        <dbReference type="PROSITE" id="PS51078"/>
    </source>
</evidence>
<reference evidence="6 7" key="1">
    <citation type="submission" date="2016-10" db="EMBL/GenBank/DDBJ databases">
        <authorList>
            <person name="de Groot N.N."/>
        </authorList>
    </citation>
    <scope>NUCLEOTIDE SEQUENCE [LARGE SCALE GENOMIC DNA]</scope>
    <source>
        <strain evidence="6 7">DSM 15283</strain>
    </source>
</reference>
<dbReference type="InterPro" id="IPR029016">
    <property type="entry name" value="GAF-like_dom_sf"/>
</dbReference>
<dbReference type="Gene3D" id="1.10.10.10">
    <property type="entry name" value="Winged helix-like DNA-binding domain superfamily/Winged helix DNA-binding domain"/>
    <property type="match status" value="1"/>
</dbReference>
<organism evidence="6 7">
    <name type="scientific">Shimia aestuarii</name>
    <dbReference type="NCBI Taxonomy" id="254406"/>
    <lineage>
        <taxon>Bacteria</taxon>
        <taxon>Pseudomonadati</taxon>
        <taxon>Pseudomonadota</taxon>
        <taxon>Alphaproteobacteria</taxon>
        <taxon>Rhodobacterales</taxon>
        <taxon>Roseobacteraceae</taxon>
    </lineage>
</organism>
<evidence type="ECO:0000313" key="7">
    <source>
        <dbReference type="Proteomes" id="UP000199144"/>
    </source>
</evidence>
<dbReference type="InterPro" id="IPR050707">
    <property type="entry name" value="HTH_MetabolicPath_Reg"/>
</dbReference>
<proteinExistence type="predicted"/>
<dbReference type="InterPro" id="IPR036388">
    <property type="entry name" value="WH-like_DNA-bd_sf"/>
</dbReference>
<dbReference type="PANTHER" id="PTHR30136">
    <property type="entry name" value="HELIX-TURN-HELIX TRANSCRIPTIONAL REGULATOR, ICLR FAMILY"/>
    <property type="match status" value="1"/>
</dbReference>
<name>A0A1I4J2B2_9RHOB</name>
<keyword evidence="2" id="KW-0238">DNA-binding</keyword>
<dbReference type="SUPFAM" id="SSF55781">
    <property type="entry name" value="GAF domain-like"/>
    <property type="match status" value="1"/>
</dbReference>
<dbReference type="PROSITE" id="PS51077">
    <property type="entry name" value="HTH_ICLR"/>
    <property type="match status" value="1"/>
</dbReference>
<dbReference type="InterPro" id="IPR036390">
    <property type="entry name" value="WH_DNA-bd_sf"/>
</dbReference>
<keyword evidence="1" id="KW-0805">Transcription regulation</keyword>
<dbReference type="Proteomes" id="UP000199144">
    <property type="component" value="Unassembled WGS sequence"/>
</dbReference>
<dbReference type="PROSITE" id="PS51078">
    <property type="entry name" value="ICLR_ED"/>
    <property type="match status" value="1"/>
</dbReference>
<evidence type="ECO:0000256" key="3">
    <source>
        <dbReference type="ARBA" id="ARBA00023163"/>
    </source>
</evidence>
<dbReference type="STRING" id="254406.SAMN04488042_101822"/>
<dbReference type="InterPro" id="IPR014757">
    <property type="entry name" value="Tscrpt_reg_IclR_C"/>
</dbReference>
<dbReference type="SUPFAM" id="SSF46785">
    <property type="entry name" value="Winged helix' DNA-binding domain"/>
    <property type="match status" value="1"/>
</dbReference>
<evidence type="ECO:0000256" key="2">
    <source>
        <dbReference type="ARBA" id="ARBA00023125"/>
    </source>
</evidence>
<protein>
    <submittedName>
        <fullName evidence="6">Transcriptional regulator, IclR family</fullName>
    </submittedName>
</protein>
<dbReference type="AlphaFoldDB" id="A0A1I4J2B2"/>
<evidence type="ECO:0000313" key="6">
    <source>
        <dbReference type="EMBL" id="SFL60196.1"/>
    </source>
</evidence>
<accession>A0A1I4J2B2</accession>
<dbReference type="EMBL" id="FOTQ01000001">
    <property type="protein sequence ID" value="SFL60196.1"/>
    <property type="molecule type" value="Genomic_DNA"/>
</dbReference>
<dbReference type="SMART" id="SM00346">
    <property type="entry name" value="HTH_ICLR"/>
    <property type="match status" value="1"/>
</dbReference>
<dbReference type="Gene3D" id="3.30.450.40">
    <property type="match status" value="1"/>
</dbReference>
<dbReference type="Pfam" id="PF09339">
    <property type="entry name" value="HTH_IclR"/>
    <property type="match status" value="1"/>
</dbReference>
<dbReference type="Pfam" id="PF01614">
    <property type="entry name" value="IclR_C"/>
    <property type="match status" value="1"/>
</dbReference>
<sequence length="276" mass="29955">MRKRLPTSDGPAAKSTETDRQFVTALSRGLDVLRAFRPDDRAGLSNRDLAQRTGLPNSTVSRLTYTLMQGGYLLYDEQTGRYRIGIPVLSLGFACLGSIPMRDEAKKHMQRLANEAGEGVQVVMAARDGPTMAYLAVARAPNSVVSIQLGVGSRVSLARTASGLAYFAGSSPAEQAEIEAELEDHYGPEAWPERQRSLHAAKDELAARGFIADYGDWHAGVHTAAVPFPSRSEGTPNMAFAFGGPSSFLPRERIETELGPRLVEMTHSLRHHLAHG</sequence>
<dbReference type="RefSeq" id="WP_093091106.1">
    <property type="nucleotide sequence ID" value="NZ_FOTQ01000001.1"/>
</dbReference>
<dbReference type="OrthoDB" id="9807558at2"/>
<evidence type="ECO:0000256" key="1">
    <source>
        <dbReference type="ARBA" id="ARBA00023015"/>
    </source>
</evidence>
<feature type="domain" description="HTH iclR-type" evidence="4">
    <location>
        <begin position="23"/>
        <end position="86"/>
    </location>
</feature>
<dbReference type="GO" id="GO:0045892">
    <property type="term" value="P:negative regulation of DNA-templated transcription"/>
    <property type="evidence" value="ECO:0007669"/>
    <property type="project" value="TreeGrafter"/>
</dbReference>
<evidence type="ECO:0000259" key="4">
    <source>
        <dbReference type="PROSITE" id="PS51077"/>
    </source>
</evidence>
<keyword evidence="3" id="KW-0804">Transcription</keyword>
<feature type="domain" description="IclR-ED" evidence="5">
    <location>
        <begin position="87"/>
        <end position="275"/>
    </location>
</feature>
<dbReference type="PANTHER" id="PTHR30136:SF33">
    <property type="entry name" value="TRANSCRIPTIONAL REGULATORY PROTEIN"/>
    <property type="match status" value="1"/>
</dbReference>
<gene>
    <name evidence="6" type="ORF">SAMN04488042_101822</name>
</gene>
<dbReference type="InterPro" id="IPR005471">
    <property type="entry name" value="Tscrpt_reg_IclR_N"/>
</dbReference>
<keyword evidence="7" id="KW-1185">Reference proteome</keyword>
<dbReference type="GO" id="GO:0003700">
    <property type="term" value="F:DNA-binding transcription factor activity"/>
    <property type="evidence" value="ECO:0007669"/>
    <property type="project" value="TreeGrafter"/>
</dbReference>
<dbReference type="GO" id="GO:0003677">
    <property type="term" value="F:DNA binding"/>
    <property type="evidence" value="ECO:0007669"/>
    <property type="project" value="UniProtKB-KW"/>
</dbReference>